<comment type="caution">
    <text evidence="1">The sequence shown here is derived from an EMBL/GenBank/DDBJ whole genome shotgun (WGS) entry which is preliminary data.</text>
</comment>
<sequence>MPHASFIPAAHRAAGPAPFRRIADALLEERDHCLPGAAAVLPDAPEVSGWHSLLSMTYAVEQWFWDAVIRAWREWPRAFTAETAQTLGCEGYAYLSAIAPPL</sequence>
<organism evidence="1 2">
    <name type="scientific">Paeniroseomonas aquatica</name>
    <dbReference type="NCBI Taxonomy" id="373043"/>
    <lineage>
        <taxon>Bacteria</taxon>
        <taxon>Pseudomonadati</taxon>
        <taxon>Pseudomonadota</taxon>
        <taxon>Alphaproteobacteria</taxon>
        <taxon>Acetobacterales</taxon>
        <taxon>Acetobacteraceae</taxon>
        <taxon>Paeniroseomonas</taxon>
    </lineage>
</organism>
<dbReference type="EMBL" id="JAUFPN010000038">
    <property type="protein sequence ID" value="MDN3563734.1"/>
    <property type="molecule type" value="Genomic_DNA"/>
</dbReference>
<proteinExistence type="predicted"/>
<evidence type="ECO:0000313" key="1">
    <source>
        <dbReference type="EMBL" id="MDN3563734.1"/>
    </source>
</evidence>
<keyword evidence="2" id="KW-1185">Reference proteome</keyword>
<accession>A0ABT8A205</accession>
<dbReference type="RefSeq" id="WP_290315465.1">
    <property type="nucleotide sequence ID" value="NZ_JAUFPN010000038.1"/>
</dbReference>
<protein>
    <submittedName>
        <fullName evidence="1">Uncharacterized protein</fullName>
    </submittedName>
</protein>
<name>A0ABT8A205_9PROT</name>
<gene>
    <name evidence="1" type="ORF">QWZ14_05005</name>
</gene>
<dbReference type="Proteomes" id="UP001529369">
    <property type="component" value="Unassembled WGS sequence"/>
</dbReference>
<evidence type="ECO:0000313" key="2">
    <source>
        <dbReference type="Proteomes" id="UP001529369"/>
    </source>
</evidence>
<reference evidence="2" key="1">
    <citation type="journal article" date="2019" name="Int. J. Syst. Evol. Microbiol.">
        <title>The Global Catalogue of Microorganisms (GCM) 10K type strain sequencing project: providing services to taxonomists for standard genome sequencing and annotation.</title>
        <authorList>
            <consortium name="The Broad Institute Genomics Platform"/>
            <consortium name="The Broad Institute Genome Sequencing Center for Infectious Disease"/>
            <person name="Wu L."/>
            <person name="Ma J."/>
        </authorList>
    </citation>
    <scope>NUCLEOTIDE SEQUENCE [LARGE SCALE GENOMIC DNA]</scope>
    <source>
        <strain evidence="2">CECT 7131</strain>
    </source>
</reference>